<evidence type="ECO:0000256" key="1">
    <source>
        <dbReference type="ARBA" id="ARBA00004196"/>
    </source>
</evidence>
<dbReference type="PANTHER" id="PTHR34820:SF4">
    <property type="entry name" value="INNER MEMBRANE PROTEIN YEBZ"/>
    <property type="match status" value="1"/>
</dbReference>
<dbReference type="InterPro" id="IPR032694">
    <property type="entry name" value="CopC/D"/>
</dbReference>
<keyword evidence="6" id="KW-0812">Transmembrane</keyword>
<dbReference type="EMBL" id="BMJY01000003">
    <property type="protein sequence ID" value="GGH40522.1"/>
    <property type="molecule type" value="Genomic_DNA"/>
</dbReference>
<dbReference type="GO" id="GO:0005886">
    <property type="term" value="C:plasma membrane"/>
    <property type="evidence" value="ECO:0007669"/>
    <property type="project" value="TreeGrafter"/>
</dbReference>
<dbReference type="InterPro" id="IPR014756">
    <property type="entry name" value="Ig_E-set"/>
</dbReference>
<feature type="transmembrane region" description="Helical" evidence="6">
    <location>
        <begin position="184"/>
        <end position="206"/>
    </location>
</feature>
<sequence>MASARFPRLSRLLAPAAAAAVVASLALASPAAAHDTLISSDPAEGSSVTAMPEAVTLSFSAALITMGGDETVVDVLSPSGENLSEGSAEVDGAVVTQAVAAPTETGEYTVNWRVVSSDGHPTDGTFSFSLEAVAPPAEEPSAPTTPATEEPAATDQPETPATPAPDAETPAPDGDADDAAGGDALPWILLGIVALAIVGTLIALLVRRGRPGARDDSADPTGR</sequence>
<keyword evidence="2" id="KW-0479">Metal-binding</keyword>
<dbReference type="Pfam" id="PF04234">
    <property type="entry name" value="CopC"/>
    <property type="match status" value="1"/>
</dbReference>
<feature type="signal peptide" evidence="7">
    <location>
        <begin position="1"/>
        <end position="33"/>
    </location>
</feature>
<dbReference type="Proteomes" id="UP000657592">
    <property type="component" value="Unassembled WGS sequence"/>
</dbReference>
<dbReference type="GO" id="GO:0006825">
    <property type="term" value="P:copper ion transport"/>
    <property type="evidence" value="ECO:0007669"/>
    <property type="project" value="InterPro"/>
</dbReference>
<protein>
    <recommendedName>
        <fullName evidence="8">CopC domain-containing protein</fullName>
    </recommendedName>
</protein>
<gene>
    <name evidence="9" type="ORF">GCM10010921_12540</name>
</gene>
<keyword evidence="10" id="KW-1185">Reference proteome</keyword>
<organism evidence="9 10">
    <name type="scientific">Microbacterium album</name>
    <dbReference type="NCBI Taxonomy" id="2053191"/>
    <lineage>
        <taxon>Bacteria</taxon>
        <taxon>Bacillati</taxon>
        <taxon>Actinomycetota</taxon>
        <taxon>Actinomycetes</taxon>
        <taxon>Micrococcales</taxon>
        <taxon>Microbacteriaceae</taxon>
        <taxon>Microbacterium</taxon>
    </lineage>
</organism>
<dbReference type="InterPro" id="IPR007348">
    <property type="entry name" value="CopC_dom"/>
</dbReference>
<keyword evidence="6" id="KW-0472">Membrane</keyword>
<keyword evidence="3 7" id="KW-0732">Signal</keyword>
<dbReference type="PANTHER" id="PTHR34820">
    <property type="entry name" value="INNER MEMBRANE PROTEIN YEBZ"/>
    <property type="match status" value="1"/>
</dbReference>
<evidence type="ECO:0000259" key="8">
    <source>
        <dbReference type="Pfam" id="PF04234"/>
    </source>
</evidence>
<dbReference type="Gene3D" id="2.60.40.1220">
    <property type="match status" value="1"/>
</dbReference>
<evidence type="ECO:0000256" key="5">
    <source>
        <dbReference type="SAM" id="MobiDB-lite"/>
    </source>
</evidence>
<evidence type="ECO:0000256" key="2">
    <source>
        <dbReference type="ARBA" id="ARBA00022723"/>
    </source>
</evidence>
<proteinExistence type="predicted"/>
<dbReference type="InterPro" id="IPR014755">
    <property type="entry name" value="Cu-Rt/internalin_Ig-like"/>
</dbReference>
<dbReference type="SUPFAM" id="SSF81296">
    <property type="entry name" value="E set domains"/>
    <property type="match status" value="1"/>
</dbReference>
<feature type="region of interest" description="Disordered" evidence="5">
    <location>
        <begin position="134"/>
        <end position="179"/>
    </location>
</feature>
<keyword evidence="4" id="KW-0186">Copper</keyword>
<dbReference type="GO" id="GO:0046688">
    <property type="term" value="P:response to copper ion"/>
    <property type="evidence" value="ECO:0007669"/>
    <property type="project" value="InterPro"/>
</dbReference>
<accession>A0A917ML55</accession>
<evidence type="ECO:0000313" key="10">
    <source>
        <dbReference type="Proteomes" id="UP000657592"/>
    </source>
</evidence>
<evidence type="ECO:0000313" key="9">
    <source>
        <dbReference type="EMBL" id="GGH40522.1"/>
    </source>
</evidence>
<comment type="caution">
    <text evidence="9">The sequence shown here is derived from an EMBL/GenBank/DDBJ whole genome shotgun (WGS) entry which is preliminary data.</text>
</comment>
<evidence type="ECO:0000256" key="3">
    <source>
        <dbReference type="ARBA" id="ARBA00022729"/>
    </source>
</evidence>
<evidence type="ECO:0000256" key="7">
    <source>
        <dbReference type="SAM" id="SignalP"/>
    </source>
</evidence>
<evidence type="ECO:0000256" key="6">
    <source>
        <dbReference type="SAM" id="Phobius"/>
    </source>
</evidence>
<evidence type="ECO:0000256" key="4">
    <source>
        <dbReference type="ARBA" id="ARBA00023008"/>
    </source>
</evidence>
<keyword evidence="6" id="KW-1133">Transmembrane helix</keyword>
<dbReference type="AlphaFoldDB" id="A0A917ML55"/>
<comment type="subcellular location">
    <subcellularLocation>
        <location evidence="1">Cell envelope</location>
    </subcellularLocation>
</comment>
<feature type="chain" id="PRO_5037641693" description="CopC domain-containing protein" evidence="7">
    <location>
        <begin position="34"/>
        <end position="223"/>
    </location>
</feature>
<feature type="domain" description="CopC" evidence="8">
    <location>
        <begin position="34"/>
        <end position="129"/>
    </location>
</feature>
<dbReference type="GO" id="GO:0005507">
    <property type="term" value="F:copper ion binding"/>
    <property type="evidence" value="ECO:0007669"/>
    <property type="project" value="InterPro"/>
</dbReference>
<name>A0A917ML55_9MICO</name>
<reference evidence="9" key="1">
    <citation type="journal article" date="2014" name="Int. J. Syst. Evol. Microbiol.">
        <title>Complete genome sequence of Corynebacterium casei LMG S-19264T (=DSM 44701T), isolated from a smear-ripened cheese.</title>
        <authorList>
            <consortium name="US DOE Joint Genome Institute (JGI-PGF)"/>
            <person name="Walter F."/>
            <person name="Albersmeier A."/>
            <person name="Kalinowski J."/>
            <person name="Ruckert C."/>
        </authorList>
    </citation>
    <scope>NUCLEOTIDE SEQUENCE</scope>
    <source>
        <strain evidence="9">CGMCC 1.15794</strain>
    </source>
</reference>
<dbReference type="GO" id="GO:0030313">
    <property type="term" value="C:cell envelope"/>
    <property type="evidence" value="ECO:0007669"/>
    <property type="project" value="UniProtKB-SubCell"/>
</dbReference>
<reference evidence="9" key="2">
    <citation type="submission" date="2020-09" db="EMBL/GenBank/DDBJ databases">
        <authorList>
            <person name="Sun Q."/>
            <person name="Zhou Y."/>
        </authorList>
    </citation>
    <scope>NUCLEOTIDE SEQUENCE</scope>
    <source>
        <strain evidence="9">CGMCC 1.15794</strain>
    </source>
</reference>
<dbReference type="GO" id="GO:0042597">
    <property type="term" value="C:periplasmic space"/>
    <property type="evidence" value="ECO:0007669"/>
    <property type="project" value="InterPro"/>
</dbReference>
<dbReference type="RefSeq" id="WP_188755383.1">
    <property type="nucleotide sequence ID" value="NZ_BMJY01000003.1"/>
</dbReference>
<feature type="compositionally biased region" description="Low complexity" evidence="5">
    <location>
        <begin position="134"/>
        <end position="173"/>
    </location>
</feature>